<sequence>MHDLIDVDLDNARRYYWATSSRYKNFSENLLSAWSTALAEVSSVLDSRGGLIKAALCNTRSDASLIHLQKDHDFFLTTS</sequence>
<organism evidence="1 2">
    <name type="scientific">Lithohypha guttulata</name>
    <dbReference type="NCBI Taxonomy" id="1690604"/>
    <lineage>
        <taxon>Eukaryota</taxon>
        <taxon>Fungi</taxon>
        <taxon>Dikarya</taxon>
        <taxon>Ascomycota</taxon>
        <taxon>Pezizomycotina</taxon>
        <taxon>Eurotiomycetes</taxon>
        <taxon>Chaetothyriomycetidae</taxon>
        <taxon>Chaetothyriales</taxon>
        <taxon>Trichomeriaceae</taxon>
        <taxon>Lithohypha</taxon>
    </lineage>
</organism>
<protein>
    <submittedName>
        <fullName evidence="1">Uncharacterized protein</fullName>
    </submittedName>
</protein>
<keyword evidence="2" id="KW-1185">Reference proteome</keyword>
<proteinExistence type="predicted"/>
<accession>A0AAN7SY46</accession>
<comment type="caution">
    <text evidence="1">The sequence shown here is derived from an EMBL/GenBank/DDBJ whole genome shotgun (WGS) entry which is preliminary data.</text>
</comment>
<reference evidence="1 2" key="1">
    <citation type="submission" date="2023-08" db="EMBL/GenBank/DDBJ databases">
        <title>Black Yeasts Isolated from many extreme environments.</title>
        <authorList>
            <person name="Coleine C."/>
            <person name="Stajich J.E."/>
            <person name="Selbmann L."/>
        </authorList>
    </citation>
    <scope>NUCLEOTIDE SEQUENCE [LARGE SCALE GENOMIC DNA]</scope>
    <source>
        <strain evidence="1 2">CCFEE 5910</strain>
    </source>
</reference>
<dbReference type="Proteomes" id="UP001309876">
    <property type="component" value="Unassembled WGS sequence"/>
</dbReference>
<name>A0AAN7SY46_9EURO</name>
<evidence type="ECO:0000313" key="1">
    <source>
        <dbReference type="EMBL" id="KAK5084543.1"/>
    </source>
</evidence>
<gene>
    <name evidence="1" type="ORF">LTR05_005621</name>
</gene>
<dbReference type="AlphaFoldDB" id="A0AAN7SY46"/>
<dbReference type="EMBL" id="JAVRRJ010000005">
    <property type="protein sequence ID" value="KAK5084543.1"/>
    <property type="molecule type" value="Genomic_DNA"/>
</dbReference>
<evidence type="ECO:0000313" key="2">
    <source>
        <dbReference type="Proteomes" id="UP001309876"/>
    </source>
</evidence>